<proteinExistence type="predicted"/>
<reference evidence="1 2" key="1">
    <citation type="submission" date="2022-04" db="EMBL/GenBank/DDBJ databases">
        <title>Identification of a novel bacterium isolated from mangrove sediments.</title>
        <authorList>
            <person name="Pan X."/>
        </authorList>
    </citation>
    <scope>NUCLEOTIDE SEQUENCE [LARGE SCALE GENOMIC DNA]</scope>
    <source>
        <strain evidence="1 2">B2638</strain>
    </source>
</reference>
<dbReference type="InterPro" id="IPR002763">
    <property type="entry name" value="DUF72"/>
</dbReference>
<dbReference type="SUPFAM" id="SSF117396">
    <property type="entry name" value="TM1631-like"/>
    <property type="match status" value="1"/>
</dbReference>
<protein>
    <submittedName>
        <fullName evidence="1">DUF72 domain-containing protein</fullName>
    </submittedName>
</protein>
<sequence length="269" mass="28969">MVAAGRSGSPGAAGSEPGGIRAGIGGWTFEPWRGTFYPEKLAKARELEYAASRLTAIEVNGTFYSAQTPATYARWRKAAPEGFLFALKAGRFCTQRKDLSQAGESVARFLGQGLTELEDRLGPILWQLPHTKAFDAAQIAAFLSLLPASQDGVPLRHAIEPRHESFADPAFFDLARKAGVAVVYADSPKYPCFPEQTAAFTYARLQDAHEDIATGYGAAALDGWADRARDWAEGGRDVFMFFINGAKVRAPAAAEALIERVGRPPVSAS</sequence>
<name>A0ABT0BNS4_9SPHN</name>
<dbReference type="PANTHER" id="PTHR30348">
    <property type="entry name" value="UNCHARACTERIZED PROTEIN YECE"/>
    <property type="match status" value="1"/>
</dbReference>
<evidence type="ECO:0000313" key="1">
    <source>
        <dbReference type="EMBL" id="MCJ2186600.1"/>
    </source>
</evidence>
<dbReference type="RefSeq" id="WP_243919221.1">
    <property type="nucleotide sequence ID" value="NZ_JALHLG010000007.1"/>
</dbReference>
<dbReference type="InterPro" id="IPR036520">
    <property type="entry name" value="UPF0759_sf"/>
</dbReference>
<gene>
    <name evidence="1" type="ORF">MTR66_07205</name>
</gene>
<dbReference type="Gene3D" id="3.20.20.410">
    <property type="entry name" value="Protein of unknown function UPF0759"/>
    <property type="match status" value="1"/>
</dbReference>
<dbReference type="Pfam" id="PF01904">
    <property type="entry name" value="DUF72"/>
    <property type="match status" value="1"/>
</dbReference>
<organism evidence="1 2">
    <name type="scientific">Novosphingobium beihaiensis</name>
    <dbReference type="NCBI Taxonomy" id="2930389"/>
    <lineage>
        <taxon>Bacteria</taxon>
        <taxon>Pseudomonadati</taxon>
        <taxon>Pseudomonadota</taxon>
        <taxon>Alphaproteobacteria</taxon>
        <taxon>Sphingomonadales</taxon>
        <taxon>Sphingomonadaceae</taxon>
        <taxon>Novosphingobium</taxon>
    </lineage>
</organism>
<comment type="caution">
    <text evidence="1">The sequence shown here is derived from an EMBL/GenBank/DDBJ whole genome shotgun (WGS) entry which is preliminary data.</text>
</comment>
<accession>A0ABT0BNS4</accession>
<dbReference type="Proteomes" id="UP001202281">
    <property type="component" value="Unassembled WGS sequence"/>
</dbReference>
<dbReference type="EMBL" id="JALHLG010000007">
    <property type="protein sequence ID" value="MCJ2186600.1"/>
    <property type="molecule type" value="Genomic_DNA"/>
</dbReference>
<evidence type="ECO:0000313" key="2">
    <source>
        <dbReference type="Proteomes" id="UP001202281"/>
    </source>
</evidence>
<dbReference type="PANTHER" id="PTHR30348:SF4">
    <property type="entry name" value="DUF72 DOMAIN-CONTAINING PROTEIN"/>
    <property type="match status" value="1"/>
</dbReference>
<keyword evidence="2" id="KW-1185">Reference proteome</keyword>